<dbReference type="Proteomes" id="UP000219621">
    <property type="component" value="Unassembled WGS sequence"/>
</dbReference>
<evidence type="ECO:0000256" key="1">
    <source>
        <dbReference type="ARBA" id="ARBA00022553"/>
    </source>
</evidence>
<keyword evidence="7" id="KW-1185">Reference proteome</keyword>
<dbReference type="PRINTS" id="PR00038">
    <property type="entry name" value="HTHLUXR"/>
</dbReference>
<dbReference type="CDD" id="cd17535">
    <property type="entry name" value="REC_NarL-like"/>
    <property type="match status" value="1"/>
</dbReference>
<feature type="domain" description="Response regulatory" evidence="5">
    <location>
        <begin position="2"/>
        <end position="119"/>
    </location>
</feature>
<evidence type="ECO:0000256" key="3">
    <source>
        <dbReference type="PROSITE-ProRule" id="PRU00169"/>
    </source>
</evidence>
<dbReference type="EMBL" id="OCNJ01000002">
    <property type="protein sequence ID" value="SOD91771.1"/>
    <property type="molecule type" value="Genomic_DNA"/>
</dbReference>
<dbReference type="SMART" id="SM00448">
    <property type="entry name" value="REC"/>
    <property type="match status" value="1"/>
</dbReference>
<dbReference type="PANTHER" id="PTHR45566">
    <property type="entry name" value="HTH-TYPE TRANSCRIPTIONAL REGULATOR YHJB-RELATED"/>
    <property type="match status" value="1"/>
</dbReference>
<feature type="domain" description="HTH luxR-type" evidence="4">
    <location>
        <begin position="147"/>
        <end position="212"/>
    </location>
</feature>
<dbReference type="InterPro" id="IPR001789">
    <property type="entry name" value="Sig_transdc_resp-reg_receiver"/>
</dbReference>
<dbReference type="GO" id="GO:0000160">
    <property type="term" value="P:phosphorelay signal transduction system"/>
    <property type="evidence" value="ECO:0007669"/>
    <property type="project" value="InterPro"/>
</dbReference>
<dbReference type="OrthoDB" id="9805444at2"/>
<dbReference type="SMART" id="SM00421">
    <property type="entry name" value="HTH_LUXR"/>
    <property type="match status" value="1"/>
</dbReference>
<dbReference type="AlphaFoldDB" id="A0A286G8E1"/>
<protein>
    <submittedName>
        <fullName evidence="6">Two component transcriptional regulator, LuxR family</fullName>
    </submittedName>
</protein>
<reference evidence="6 7" key="1">
    <citation type="submission" date="2017-09" db="EMBL/GenBank/DDBJ databases">
        <authorList>
            <person name="Ehlers B."/>
            <person name="Leendertz F.H."/>
        </authorList>
    </citation>
    <scope>NUCLEOTIDE SEQUENCE [LARGE SCALE GENOMIC DNA]</scope>
    <source>
        <strain evidence="6 7">USBA 140</strain>
    </source>
</reference>
<sequence>MKVLLADDHTLVRQGLMPFIGLLAADVAIVEADSLDEALVKAEAERPLDLVLLDLNMPGMNRLEGLARIRSALPQTPVVILTGSVAAEDVHEAAEAGASGYIPKTLNSTAMVNALRLVLSGERYFPSFAFQTPRAPEPAAVPAAPAEDNPLGRLDGRERQIVGMMVDGATNKVIARELGLQEVTIKVHTRKIYRKLGAANRSQAIRIIMESGWAERSAAN</sequence>
<keyword evidence="1 3" id="KW-0597">Phosphoprotein</keyword>
<keyword evidence="2" id="KW-0238">DNA-binding</keyword>
<dbReference type="InterPro" id="IPR011006">
    <property type="entry name" value="CheY-like_superfamily"/>
</dbReference>
<dbReference type="GO" id="GO:0006355">
    <property type="term" value="P:regulation of DNA-templated transcription"/>
    <property type="evidence" value="ECO:0007669"/>
    <property type="project" value="InterPro"/>
</dbReference>
<name>A0A286G8E1_9PROT</name>
<dbReference type="InterPro" id="IPR058245">
    <property type="entry name" value="NreC/VraR/RcsB-like_REC"/>
</dbReference>
<evidence type="ECO:0000256" key="2">
    <source>
        <dbReference type="ARBA" id="ARBA00023125"/>
    </source>
</evidence>
<dbReference type="InterPro" id="IPR016032">
    <property type="entry name" value="Sig_transdc_resp-reg_C-effctor"/>
</dbReference>
<evidence type="ECO:0000259" key="5">
    <source>
        <dbReference type="PROSITE" id="PS50110"/>
    </source>
</evidence>
<feature type="modified residue" description="4-aspartylphosphate" evidence="3">
    <location>
        <position position="54"/>
    </location>
</feature>
<dbReference type="SUPFAM" id="SSF52172">
    <property type="entry name" value="CheY-like"/>
    <property type="match status" value="1"/>
</dbReference>
<dbReference type="Pfam" id="PF00072">
    <property type="entry name" value="Response_reg"/>
    <property type="match status" value="1"/>
</dbReference>
<evidence type="ECO:0000313" key="6">
    <source>
        <dbReference type="EMBL" id="SOD91771.1"/>
    </source>
</evidence>
<accession>A0A286G8E1</accession>
<dbReference type="InterPro" id="IPR000792">
    <property type="entry name" value="Tscrpt_reg_LuxR_C"/>
</dbReference>
<dbReference type="PROSITE" id="PS50043">
    <property type="entry name" value="HTH_LUXR_2"/>
    <property type="match status" value="1"/>
</dbReference>
<dbReference type="Gene3D" id="3.40.50.2300">
    <property type="match status" value="1"/>
</dbReference>
<organism evidence="6 7">
    <name type="scientific">Caenispirillum bisanense</name>
    <dbReference type="NCBI Taxonomy" id="414052"/>
    <lineage>
        <taxon>Bacteria</taxon>
        <taxon>Pseudomonadati</taxon>
        <taxon>Pseudomonadota</taxon>
        <taxon>Alphaproteobacteria</taxon>
        <taxon>Rhodospirillales</taxon>
        <taxon>Novispirillaceae</taxon>
        <taxon>Caenispirillum</taxon>
    </lineage>
</organism>
<dbReference type="RefSeq" id="WP_097277884.1">
    <property type="nucleotide sequence ID" value="NZ_OCNJ01000002.1"/>
</dbReference>
<dbReference type="PANTHER" id="PTHR45566:SF1">
    <property type="entry name" value="HTH-TYPE TRANSCRIPTIONAL REGULATOR YHJB-RELATED"/>
    <property type="match status" value="1"/>
</dbReference>
<evidence type="ECO:0000313" key="7">
    <source>
        <dbReference type="Proteomes" id="UP000219621"/>
    </source>
</evidence>
<dbReference type="SUPFAM" id="SSF46894">
    <property type="entry name" value="C-terminal effector domain of the bipartite response regulators"/>
    <property type="match status" value="1"/>
</dbReference>
<proteinExistence type="predicted"/>
<dbReference type="InterPro" id="IPR051015">
    <property type="entry name" value="EvgA-like"/>
</dbReference>
<dbReference type="PROSITE" id="PS50110">
    <property type="entry name" value="RESPONSE_REGULATORY"/>
    <property type="match status" value="1"/>
</dbReference>
<dbReference type="CDD" id="cd06170">
    <property type="entry name" value="LuxR_C_like"/>
    <property type="match status" value="1"/>
</dbReference>
<gene>
    <name evidence="6" type="ORF">SAMN05421508_10299</name>
</gene>
<evidence type="ECO:0000259" key="4">
    <source>
        <dbReference type="PROSITE" id="PS50043"/>
    </source>
</evidence>
<dbReference type="Pfam" id="PF00196">
    <property type="entry name" value="GerE"/>
    <property type="match status" value="1"/>
</dbReference>
<dbReference type="GO" id="GO:0003677">
    <property type="term" value="F:DNA binding"/>
    <property type="evidence" value="ECO:0007669"/>
    <property type="project" value="UniProtKB-KW"/>
</dbReference>